<dbReference type="EMBL" id="GBRH01274256">
    <property type="protein sequence ID" value="JAD23639.1"/>
    <property type="molecule type" value="Transcribed_RNA"/>
</dbReference>
<reference evidence="1" key="1">
    <citation type="submission" date="2014-09" db="EMBL/GenBank/DDBJ databases">
        <authorList>
            <person name="Magalhaes I.L.F."/>
            <person name="Oliveira U."/>
            <person name="Santos F.R."/>
            <person name="Vidigal T.H.D.A."/>
            <person name="Brescovit A.D."/>
            <person name="Santos A.J."/>
        </authorList>
    </citation>
    <scope>NUCLEOTIDE SEQUENCE</scope>
    <source>
        <tissue evidence="1">Shoot tissue taken approximately 20 cm above the soil surface</tissue>
    </source>
</reference>
<organism evidence="1">
    <name type="scientific">Arundo donax</name>
    <name type="common">Giant reed</name>
    <name type="synonym">Donax arundinaceus</name>
    <dbReference type="NCBI Taxonomy" id="35708"/>
    <lineage>
        <taxon>Eukaryota</taxon>
        <taxon>Viridiplantae</taxon>
        <taxon>Streptophyta</taxon>
        <taxon>Embryophyta</taxon>
        <taxon>Tracheophyta</taxon>
        <taxon>Spermatophyta</taxon>
        <taxon>Magnoliopsida</taxon>
        <taxon>Liliopsida</taxon>
        <taxon>Poales</taxon>
        <taxon>Poaceae</taxon>
        <taxon>PACMAD clade</taxon>
        <taxon>Arundinoideae</taxon>
        <taxon>Arundineae</taxon>
        <taxon>Arundo</taxon>
    </lineage>
</organism>
<sequence>MGLVCLSCMHVSGLCHCLKHKTTCTD</sequence>
<protein>
    <submittedName>
        <fullName evidence="1">Uncharacterized protein</fullName>
    </submittedName>
</protein>
<proteinExistence type="predicted"/>
<evidence type="ECO:0000313" key="1">
    <source>
        <dbReference type="EMBL" id="JAD23639.1"/>
    </source>
</evidence>
<accession>A0A0A8YCZ2</accession>
<name>A0A0A8YCZ2_ARUDO</name>
<reference evidence="1" key="2">
    <citation type="journal article" date="2015" name="Data Brief">
        <title>Shoot transcriptome of the giant reed, Arundo donax.</title>
        <authorList>
            <person name="Barrero R.A."/>
            <person name="Guerrero F.D."/>
            <person name="Moolhuijzen P."/>
            <person name="Goolsby J.A."/>
            <person name="Tidwell J."/>
            <person name="Bellgard S.E."/>
            <person name="Bellgard M.I."/>
        </authorList>
    </citation>
    <scope>NUCLEOTIDE SEQUENCE</scope>
    <source>
        <tissue evidence="1">Shoot tissue taken approximately 20 cm above the soil surface</tissue>
    </source>
</reference>
<dbReference type="AlphaFoldDB" id="A0A0A8YCZ2"/>